<sequence length="55" mass="6386">MIEYKIGKTFEDMEYEEMALHQMGTEVNNSVIFTQQQTLTWCPISTLTIVSIITK</sequence>
<gene>
    <name evidence="1" type="ORF">JHL18_02235</name>
</gene>
<keyword evidence="2" id="KW-1185">Reference proteome</keyword>
<dbReference type="RefSeq" id="WP_200265999.1">
    <property type="nucleotide sequence ID" value="NZ_JAENHN010000006.1"/>
</dbReference>
<protein>
    <submittedName>
        <fullName evidence="1">Uncharacterized protein</fullName>
    </submittedName>
</protein>
<accession>A0ABS1EJB8</accession>
<dbReference type="EMBL" id="JAENHN010000006">
    <property type="protein sequence ID" value="MBK1809464.1"/>
    <property type="molecule type" value="Genomic_DNA"/>
</dbReference>
<reference evidence="2" key="1">
    <citation type="submission" date="2021-01" db="EMBL/GenBank/DDBJ databases">
        <title>Genome public.</title>
        <authorList>
            <person name="Liu C."/>
            <person name="Sun Q."/>
        </authorList>
    </citation>
    <scope>NUCLEOTIDE SEQUENCE [LARGE SCALE GENOMIC DNA]</scope>
    <source>
        <strain evidence="2">YIM B02505</strain>
    </source>
</reference>
<proteinExistence type="predicted"/>
<comment type="caution">
    <text evidence="1">The sequence shown here is derived from an EMBL/GenBank/DDBJ whole genome shotgun (WGS) entry which is preliminary data.</text>
</comment>
<name>A0ABS1EJB8_9CLOT</name>
<evidence type="ECO:0000313" key="1">
    <source>
        <dbReference type="EMBL" id="MBK1809464.1"/>
    </source>
</evidence>
<dbReference type="Proteomes" id="UP000596739">
    <property type="component" value="Unassembled WGS sequence"/>
</dbReference>
<evidence type="ECO:0000313" key="2">
    <source>
        <dbReference type="Proteomes" id="UP000596739"/>
    </source>
</evidence>
<organism evidence="1 2">
    <name type="scientific">Clostridium yunnanense</name>
    <dbReference type="NCBI Taxonomy" id="2800325"/>
    <lineage>
        <taxon>Bacteria</taxon>
        <taxon>Bacillati</taxon>
        <taxon>Bacillota</taxon>
        <taxon>Clostridia</taxon>
        <taxon>Eubacteriales</taxon>
        <taxon>Clostridiaceae</taxon>
        <taxon>Clostridium</taxon>
    </lineage>
</organism>